<proteinExistence type="predicted"/>
<feature type="region of interest" description="Disordered" evidence="1">
    <location>
        <begin position="93"/>
        <end position="113"/>
    </location>
</feature>
<dbReference type="Proteomes" id="UP001329825">
    <property type="component" value="Chromosome 3"/>
</dbReference>
<evidence type="ECO:0000313" key="3">
    <source>
        <dbReference type="Proteomes" id="UP001329825"/>
    </source>
</evidence>
<dbReference type="EMBL" id="CP141883">
    <property type="protein sequence ID" value="WRT65317.1"/>
    <property type="molecule type" value="Genomic_DNA"/>
</dbReference>
<name>A0ABZ1CU83_9TREE</name>
<protein>
    <submittedName>
        <fullName evidence="2">Uncharacterized protein</fullName>
    </submittedName>
</protein>
<sequence length="354" mass="40848">MPPELLGQEWEEKREDFCGVDEDAEAELEALKFRIRPHPGNSEYSSVESLERHLLDRDPGTSSWWKEELNKPQPSRLVYTGLEYAVEFAKRRKGTRSNVPTTQGSSHQQSQTLTWKDNSQLNTLQKKERFIHGFRDGDRATNKMDTQVESGLEVDWSDPRGTLRSWDIPFDRYFKVNAEAAEAGIEYFRETYGPWAGRCAEMSKFKEEFVNKEYGMHELGSQLLDWAKECIDLEEFPLEKIDNLGSVDEWLDKNVPETYGIVKKWKPQLVDGLKEYVLWLGEAKQSDTRATLTNHTEMTEELGMSNYSRRDTDDTQTSAAMTIQGPSWADTEGMDEGVVVDWDESVLNEVSRMM</sequence>
<accession>A0ABZ1CU83</accession>
<reference evidence="2 3" key="1">
    <citation type="submission" date="2024-01" db="EMBL/GenBank/DDBJ databases">
        <title>Comparative genomics of Cryptococcus and Kwoniella reveals pathogenesis evolution and contrasting modes of karyotype evolution via chromosome fusion or intercentromeric recombination.</title>
        <authorList>
            <person name="Coelho M.A."/>
            <person name="David-Palma M."/>
            <person name="Shea T."/>
            <person name="Bowers K."/>
            <person name="McGinley-Smith S."/>
            <person name="Mohammad A.W."/>
            <person name="Gnirke A."/>
            <person name="Yurkov A.M."/>
            <person name="Nowrousian M."/>
            <person name="Sun S."/>
            <person name="Cuomo C.A."/>
            <person name="Heitman J."/>
        </authorList>
    </citation>
    <scope>NUCLEOTIDE SEQUENCE [LARGE SCALE GENOMIC DNA]</scope>
    <source>
        <strain evidence="2">CBS 11374</strain>
    </source>
</reference>
<dbReference type="RefSeq" id="XP_062790057.1">
    <property type="nucleotide sequence ID" value="XM_062934006.1"/>
</dbReference>
<gene>
    <name evidence="2" type="ORF">IL334_002260</name>
</gene>
<evidence type="ECO:0000313" key="2">
    <source>
        <dbReference type="EMBL" id="WRT65317.1"/>
    </source>
</evidence>
<dbReference type="GeneID" id="87954391"/>
<keyword evidence="3" id="KW-1185">Reference proteome</keyword>
<organism evidence="2 3">
    <name type="scientific">Kwoniella shivajii</name>
    <dbReference type="NCBI Taxonomy" id="564305"/>
    <lineage>
        <taxon>Eukaryota</taxon>
        <taxon>Fungi</taxon>
        <taxon>Dikarya</taxon>
        <taxon>Basidiomycota</taxon>
        <taxon>Agaricomycotina</taxon>
        <taxon>Tremellomycetes</taxon>
        <taxon>Tremellales</taxon>
        <taxon>Cryptococcaceae</taxon>
        <taxon>Kwoniella</taxon>
    </lineage>
</organism>
<evidence type="ECO:0000256" key="1">
    <source>
        <dbReference type="SAM" id="MobiDB-lite"/>
    </source>
</evidence>
<feature type="compositionally biased region" description="Low complexity" evidence="1">
    <location>
        <begin position="101"/>
        <end position="113"/>
    </location>
</feature>